<gene>
    <name evidence="2" type="ORF">BDV37DRAFT_292526</name>
</gene>
<dbReference type="GeneID" id="43673888"/>
<accession>A0A5N7CSF1</accession>
<protein>
    <recommendedName>
        <fullName evidence="1">FAD/NAD(P)-binding domain-containing protein</fullName>
    </recommendedName>
</protein>
<dbReference type="SUPFAM" id="SSF51905">
    <property type="entry name" value="FAD/NAD(P)-binding domain"/>
    <property type="match status" value="1"/>
</dbReference>
<dbReference type="InterPro" id="IPR036188">
    <property type="entry name" value="FAD/NAD-bd_sf"/>
</dbReference>
<feature type="domain" description="FAD/NAD(P)-binding" evidence="1">
    <location>
        <begin position="5"/>
        <end position="329"/>
    </location>
</feature>
<dbReference type="RefSeq" id="XP_031934393.1">
    <property type="nucleotide sequence ID" value="XM_032089197.1"/>
</dbReference>
<dbReference type="GO" id="GO:0005737">
    <property type="term" value="C:cytoplasm"/>
    <property type="evidence" value="ECO:0007669"/>
    <property type="project" value="TreeGrafter"/>
</dbReference>
<dbReference type="InterPro" id="IPR023753">
    <property type="entry name" value="FAD/NAD-binding_dom"/>
</dbReference>
<dbReference type="Gene3D" id="3.50.50.100">
    <property type="match status" value="1"/>
</dbReference>
<name>A0A5N7CSF1_9EURO</name>
<dbReference type="GO" id="GO:0050660">
    <property type="term" value="F:flavin adenine dinucleotide binding"/>
    <property type="evidence" value="ECO:0007669"/>
    <property type="project" value="TreeGrafter"/>
</dbReference>
<dbReference type="PRINTS" id="PR00368">
    <property type="entry name" value="FADPNR"/>
</dbReference>
<organism evidence="2 3">
    <name type="scientific">Aspergillus pseudonomiae</name>
    <dbReference type="NCBI Taxonomy" id="1506151"/>
    <lineage>
        <taxon>Eukaryota</taxon>
        <taxon>Fungi</taxon>
        <taxon>Dikarya</taxon>
        <taxon>Ascomycota</taxon>
        <taxon>Pezizomycotina</taxon>
        <taxon>Eurotiomycetes</taxon>
        <taxon>Eurotiomycetidae</taxon>
        <taxon>Eurotiales</taxon>
        <taxon>Aspergillaceae</taxon>
        <taxon>Aspergillus</taxon>
        <taxon>Aspergillus subgen. Circumdati</taxon>
    </lineage>
</organism>
<dbReference type="GO" id="GO:0004174">
    <property type="term" value="F:electron-transferring-flavoprotein dehydrogenase activity"/>
    <property type="evidence" value="ECO:0007669"/>
    <property type="project" value="TreeGrafter"/>
</dbReference>
<evidence type="ECO:0000313" key="2">
    <source>
        <dbReference type="EMBL" id="KAE8397074.1"/>
    </source>
</evidence>
<dbReference type="PANTHER" id="PTHR43735">
    <property type="entry name" value="APOPTOSIS-INDUCING FACTOR 1"/>
    <property type="match status" value="1"/>
</dbReference>
<dbReference type="Proteomes" id="UP000325579">
    <property type="component" value="Unassembled WGS sequence"/>
</dbReference>
<reference evidence="2 3" key="1">
    <citation type="submission" date="2019-04" db="EMBL/GenBank/DDBJ databases">
        <authorList>
            <consortium name="DOE Joint Genome Institute"/>
            <person name="Mondo S."/>
            <person name="Kjaerbolling I."/>
            <person name="Vesth T."/>
            <person name="Frisvad J.C."/>
            <person name="Nybo J.L."/>
            <person name="Theobald S."/>
            <person name="Kildgaard S."/>
            <person name="Isbrandt T."/>
            <person name="Kuo A."/>
            <person name="Sato A."/>
            <person name="Lyhne E.K."/>
            <person name="Kogle M.E."/>
            <person name="Wiebenga A."/>
            <person name="Kun R.S."/>
            <person name="Lubbers R.J."/>
            <person name="Makela M.R."/>
            <person name="Barry K."/>
            <person name="Chovatia M."/>
            <person name="Clum A."/>
            <person name="Daum C."/>
            <person name="Haridas S."/>
            <person name="He G."/>
            <person name="LaButti K."/>
            <person name="Lipzen A."/>
            <person name="Riley R."/>
            <person name="Salamov A."/>
            <person name="Simmons B.A."/>
            <person name="Magnuson J.K."/>
            <person name="Henrissat B."/>
            <person name="Mortensen U.H."/>
            <person name="Larsen T.O."/>
            <person name="Devries R.P."/>
            <person name="Grigoriev I.V."/>
            <person name="Machida M."/>
            <person name="Baker S.E."/>
            <person name="Andersen M.R."/>
            <person name="Cantor M.N."/>
            <person name="Hua S.X."/>
        </authorList>
    </citation>
    <scope>NUCLEOTIDE SEQUENCE [LARGE SCALE GENOMIC DNA]</scope>
    <source>
        <strain evidence="2 3">CBS 119388</strain>
    </source>
</reference>
<evidence type="ECO:0000259" key="1">
    <source>
        <dbReference type="Pfam" id="PF07992"/>
    </source>
</evidence>
<dbReference type="PANTHER" id="PTHR43735:SF24">
    <property type="entry name" value="NUCLEOTIDE-DISULPHIDE OXIDOREDUCTASE AMID-LIKE, PUTATIVE (AFU_ORTHOLOGUE AFUA_1G17180)-RELATED"/>
    <property type="match status" value="1"/>
</dbReference>
<dbReference type="Pfam" id="PF07992">
    <property type="entry name" value="Pyr_redox_2"/>
    <property type="match status" value="1"/>
</dbReference>
<evidence type="ECO:0000313" key="3">
    <source>
        <dbReference type="Proteomes" id="UP000325579"/>
    </source>
</evidence>
<sequence>MTPSRIVVIGGSYGGLATIQNIIGLLQGRGLLPSPIQQKIPEILPLLRPRITLLDKRDGFFHTMGAPLALTDQTYATKAWTLYRDCNFQQSGVQFIHARVLSVNPDEKVVKYQDLDMRSDTPREICYDFLVTATGTYRPSPVVPDQYTKQKYLVRNGEHFRDLHAVDAPVIVVGGGAVGVETAAEMARAYPSKRVILVHSRQELLSSEPLPAEYKNRVKFLLQQANIDLYMGRRFIDQTRVSTDNGKCSVRVTLSSGEVIQGSTTIFCFGRETPNTEFLPLDFVNDEGFVVINPDLSFAGPGPNAPDHFAVGDAALWNGIKSVGGALFMGQCAAINIVGRIGARNAHDRAYQLKPVEIPSFPLLMYLAVGKSAVSLEPDGSVRSGCDIHDMFFGEDLGLQTLEYINQ</sequence>
<dbReference type="OrthoDB" id="202203at2759"/>
<dbReference type="EMBL" id="ML736924">
    <property type="protein sequence ID" value="KAE8397074.1"/>
    <property type="molecule type" value="Genomic_DNA"/>
</dbReference>
<proteinExistence type="predicted"/>
<dbReference type="AlphaFoldDB" id="A0A5N7CSF1"/>
<keyword evidence="3" id="KW-1185">Reference proteome</keyword>
<dbReference type="Gene3D" id="3.50.50.60">
    <property type="entry name" value="FAD/NAD(P)-binding domain"/>
    <property type="match status" value="1"/>
</dbReference>